<feature type="domain" description="Flagellar basal-body/hook protein C-terminal" evidence="8">
    <location>
        <begin position="91"/>
        <end position="133"/>
    </location>
</feature>
<dbReference type="Proteomes" id="UP001595973">
    <property type="component" value="Unassembled WGS sequence"/>
</dbReference>
<reference evidence="10" key="1">
    <citation type="journal article" date="2019" name="Int. J. Syst. Evol. Microbiol.">
        <title>The Global Catalogue of Microorganisms (GCM) 10K type strain sequencing project: providing services to taxonomists for standard genome sequencing and annotation.</title>
        <authorList>
            <consortium name="The Broad Institute Genomics Platform"/>
            <consortium name="The Broad Institute Genome Sequencing Center for Infectious Disease"/>
            <person name="Wu L."/>
            <person name="Ma J."/>
        </authorList>
    </citation>
    <scope>NUCLEOTIDE SEQUENCE [LARGE SCALE GENOMIC DNA]</scope>
    <source>
        <strain evidence="10">CGMCC 4.7283</strain>
    </source>
</reference>
<dbReference type="PANTHER" id="PTHR30435">
    <property type="entry name" value="FLAGELLAR PROTEIN"/>
    <property type="match status" value="1"/>
</dbReference>
<keyword evidence="10" id="KW-1185">Reference proteome</keyword>
<comment type="subcellular location">
    <subcellularLocation>
        <location evidence="1 6">Bacterial flagellum basal body</location>
    </subcellularLocation>
</comment>
<evidence type="ECO:0000256" key="4">
    <source>
        <dbReference type="ARBA" id="ARBA00023143"/>
    </source>
</evidence>
<comment type="caution">
    <text evidence="9">The sequence shown here is derived from an EMBL/GenBank/DDBJ whole genome shotgun (WGS) entry which is preliminary data.</text>
</comment>
<keyword evidence="9" id="KW-0969">Cilium</keyword>
<dbReference type="RefSeq" id="WP_380717959.1">
    <property type="nucleotide sequence ID" value="NZ_JBHSGI010000015.1"/>
</dbReference>
<comment type="similarity">
    <text evidence="2">Belongs to the flagella basal body rod proteins family.</text>
</comment>
<keyword evidence="4 6" id="KW-0975">Bacterial flagellum</keyword>
<proteinExistence type="inferred from homology"/>
<evidence type="ECO:0000259" key="7">
    <source>
        <dbReference type="Pfam" id="PF00460"/>
    </source>
</evidence>
<dbReference type="InterPro" id="IPR019776">
    <property type="entry name" value="Flagellar_basal_body_rod_CS"/>
</dbReference>
<dbReference type="PANTHER" id="PTHR30435:SF2">
    <property type="entry name" value="FLAGELLAR BASAL-BODY ROD PROTEIN FLGC"/>
    <property type="match status" value="1"/>
</dbReference>
<comment type="subunit">
    <text evidence="5 6">The basal body constitutes a major portion of the flagellar organelle and consists of four rings (L,P,S, and M) mounted on a central rod. The rod consists of about 26 subunits of FlgG in the distal portion, and FlgB, FlgC and FlgF are thought to build up the proximal portion of the rod with about 6 subunits each.</text>
</comment>
<dbReference type="NCBIfam" id="TIGR01395">
    <property type="entry name" value="FlgC"/>
    <property type="match status" value="1"/>
</dbReference>
<name>A0ABV9KIR5_9RHOB</name>
<gene>
    <name evidence="9" type="primary">flgC</name>
    <name evidence="9" type="ORF">ACFO5X_13295</name>
</gene>
<evidence type="ECO:0000256" key="1">
    <source>
        <dbReference type="ARBA" id="ARBA00004117"/>
    </source>
</evidence>
<evidence type="ECO:0000313" key="10">
    <source>
        <dbReference type="Proteomes" id="UP001595973"/>
    </source>
</evidence>
<evidence type="ECO:0000259" key="8">
    <source>
        <dbReference type="Pfam" id="PF06429"/>
    </source>
</evidence>
<dbReference type="InterPro" id="IPR001444">
    <property type="entry name" value="Flag_bb_rod_N"/>
</dbReference>
<dbReference type="PROSITE" id="PS00588">
    <property type="entry name" value="FLAGELLA_BB_ROD"/>
    <property type="match status" value="1"/>
</dbReference>
<organism evidence="9 10">
    <name type="scientific">Seohaeicola nanhaiensis</name>
    <dbReference type="NCBI Taxonomy" id="1387282"/>
    <lineage>
        <taxon>Bacteria</taxon>
        <taxon>Pseudomonadati</taxon>
        <taxon>Pseudomonadota</taxon>
        <taxon>Alphaproteobacteria</taxon>
        <taxon>Rhodobacterales</taxon>
        <taxon>Roseobacteraceae</taxon>
        <taxon>Seohaeicola</taxon>
    </lineage>
</organism>
<dbReference type="InterPro" id="IPR010930">
    <property type="entry name" value="Flg_bb/hook_C_dom"/>
</dbReference>
<keyword evidence="9" id="KW-0966">Cell projection</keyword>
<dbReference type="InterPro" id="IPR006299">
    <property type="entry name" value="FlgC"/>
</dbReference>
<dbReference type="Pfam" id="PF00460">
    <property type="entry name" value="Flg_bb_rod"/>
    <property type="match status" value="1"/>
</dbReference>
<evidence type="ECO:0000313" key="9">
    <source>
        <dbReference type="EMBL" id="MFC4669531.1"/>
    </source>
</evidence>
<keyword evidence="9" id="KW-0282">Flagellum</keyword>
<evidence type="ECO:0000256" key="5">
    <source>
        <dbReference type="ARBA" id="ARBA00025933"/>
    </source>
</evidence>
<protein>
    <recommendedName>
        <fullName evidence="3 6">Flagellar basal-body rod protein FlgC</fullName>
    </recommendedName>
</protein>
<dbReference type="Pfam" id="PF06429">
    <property type="entry name" value="Flg_bbr_C"/>
    <property type="match status" value="1"/>
</dbReference>
<sequence>MDPLKSIAQIAASGMHVQSARLQVVAENVANADTTAKAEGGDPYRRKTISFEEYLDRESGLNMVRVADVGRDNSAFALRYDPSHPAADKDGLVKISNVNPILEMANMREASRSYEANLNLYEAGRKMRGMMIDLLK</sequence>
<feature type="domain" description="Flagellar basal body rod protein N-terminal" evidence="7">
    <location>
        <begin position="9"/>
        <end position="35"/>
    </location>
</feature>
<evidence type="ECO:0000256" key="2">
    <source>
        <dbReference type="ARBA" id="ARBA00009677"/>
    </source>
</evidence>
<accession>A0ABV9KIR5</accession>
<evidence type="ECO:0000256" key="3">
    <source>
        <dbReference type="ARBA" id="ARBA00017941"/>
    </source>
</evidence>
<dbReference type="EMBL" id="JBHSGI010000015">
    <property type="protein sequence ID" value="MFC4669531.1"/>
    <property type="molecule type" value="Genomic_DNA"/>
</dbReference>
<evidence type="ECO:0000256" key="6">
    <source>
        <dbReference type="RuleBase" id="RU362062"/>
    </source>
</evidence>